<keyword evidence="4" id="KW-1185">Reference proteome</keyword>
<evidence type="ECO:0000313" key="5">
    <source>
        <dbReference type="WBParaSite" id="nRc.2.0.1.t28753-RA"/>
    </source>
</evidence>
<accession>A0A915JRK9</accession>
<dbReference type="InterPro" id="IPR050272">
    <property type="entry name" value="Isochorismatase-like_hydrls"/>
</dbReference>
<name>A0A915JRK9_ROMCU</name>
<dbReference type="PANTHER" id="PTHR43540:SF6">
    <property type="entry name" value="ISOCHORISMATASE-LIKE DOMAIN-CONTAINING PROTEIN"/>
    <property type="match status" value="1"/>
</dbReference>
<evidence type="ECO:0000313" key="4">
    <source>
        <dbReference type="Proteomes" id="UP000887565"/>
    </source>
</evidence>
<dbReference type="Pfam" id="PF00857">
    <property type="entry name" value="Isochorismatase"/>
    <property type="match status" value="1"/>
</dbReference>
<dbReference type="PANTHER" id="PTHR43540">
    <property type="entry name" value="PEROXYUREIDOACRYLATE/UREIDOACRYLATE AMIDOHYDROLASE-RELATED"/>
    <property type="match status" value="1"/>
</dbReference>
<dbReference type="Gene3D" id="3.40.50.850">
    <property type="entry name" value="Isochorismatase-like"/>
    <property type="match status" value="1"/>
</dbReference>
<keyword evidence="2" id="KW-0378">Hydrolase</keyword>
<reference evidence="5" key="1">
    <citation type="submission" date="2022-11" db="UniProtKB">
        <authorList>
            <consortium name="WormBaseParasite"/>
        </authorList>
    </citation>
    <scope>IDENTIFICATION</scope>
</reference>
<feature type="domain" description="Isochorismatase-like" evidence="3">
    <location>
        <begin position="14"/>
        <end position="168"/>
    </location>
</feature>
<organism evidence="4 5">
    <name type="scientific">Romanomermis culicivorax</name>
    <name type="common">Nematode worm</name>
    <dbReference type="NCBI Taxonomy" id="13658"/>
    <lineage>
        <taxon>Eukaryota</taxon>
        <taxon>Metazoa</taxon>
        <taxon>Ecdysozoa</taxon>
        <taxon>Nematoda</taxon>
        <taxon>Enoplea</taxon>
        <taxon>Dorylaimia</taxon>
        <taxon>Mermithida</taxon>
        <taxon>Mermithoidea</taxon>
        <taxon>Mermithidae</taxon>
        <taxon>Romanomermis</taxon>
    </lineage>
</organism>
<dbReference type="Proteomes" id="UP000887565">
    <property type="component" value="Unplaced"/>
</dbReference>
<sequence length="270" mass="30417">MSINNCSMSEKRVAMLVIDMQEAFRPIAAKIVPEINETLKKCRSKRVPVIFTQHGHRYPKLDCGSLADKWGIDDMIVYGSEKWQFLNELEVGANDVQVVEKRRYNAFYGTLLDNMLRQMQVDTVVVSGVMTNLCCESTARAAFDRDFKVIFLRDGTNTKSKEMHEATFRPNIEQGLQQRPGMKMKKVKAPNAKPITGNEENSSKDVQKLFGPCGAIESSRIRSIKLGIFSWAACSYKRPSAWSEGGLLKVQRLVGGRFISLLLSKLLKSS</sequence>
<dbReference type="WBParaSite" id="nRc.2.0.1.t28753-RA">
    <property type="protein sequence ID" value="nRc.2.0.1.t28753-RA"/>
    <property type="gene ID" value="nRc.2.0.1.g28753"/>
</dbReference>
<comment type="similarity">
    <text evidence="1">Belongs to the isochorismatase family.</text>
</comment>
<dbReference type="OMA" id="KSKEMHE"/>
<dbReference type="InterPro" id="IPR036380">
    <property type="entry name" value="Isochorismatase-like_sf"/>
</dbReference>
<proteinExistence type="inferred from homology"/>
<dbReference type="CDD" id="cd00431">
    <property type="entry name" value="cysteine_hydrolases"/>
    <property type="match status" value="1"/>
</dbReference>
<dbReference type="InterPro" id="IPR000868">
    <property type="entry name" value="Isochorismatase-like_dom"/>
</dbReference>
<protein>
    <submittedName>
        <fullName evidence="5">Isochorismatase-like domain-containing protein</fullName>
    </submittedName>
</protein>
<evidence type="ECO:0000259" key="3">
    <source>
        <dbReference type="Pfam" id="PF00857"/>
    </source>
</evidence>
<evidence type="ECO:0000256" key="2">
    <source>
        <dbReference type="ARBA" id="ARBA00022801"/>
    </source>
</evidence>
<dbReference type="GO" id="GO:0016787">
    <property type="term" value="F:hydrolase activity"/>
    <property type="evidence" value="ECO:0007669"/>
    <property type="project" value="UniProtKB-KW"/>
</dbReference>
<dbReference type="SUPFAM" id="SSF52499">
    <property type="entry name" value="Isochorismatase-like hydrolases"/>
    <property type="match status" value="1"/>
</dbReference>
<dbReference type="AlphaFoldDB" id="A0A915JRK9"/>
<evidence type="ECO:0000256" key="1">
    <source>
        <dbReference type="ARBA" id="ARBA00006336"/>
    </source>
</evidence>